<organism evidence="1 2">
    <name type="scientific">Stygiobacter electus</name>
    <dbReference type="NCBI Taxonomy" id="3032292"/>
    <lineage>
        <taxon>Bacteria</taxon>
        <taxon>Pseudomonadati</taxon>
        <taxon>Ignavibacteriota</taxon>
        <taxon>Ignavibacteria</taxon>
        <taxon>Ignavibacteriales</taxon>
        <taxon>Melioribacteraceae</taxon>
        <taxon>Stygiobacter</taxon>
    </lineage>
</organism>
<proteinExistence type="predicted"/>
<keyword evidence="2" id="KW-1185">Reference proteome</keyword>
<dbReference type="AlphaFoldDB" id="A0AAE3TE89"/>
<sequence length="64" mass="7761">MPKELFINIKFKNRKTGELKDAYIKIPDISKYSNGLKKYFDIHEYRICEKRLVSKEEFENKGKF</sequence>
<dbReference type="Proteomes" id="UP001221302">
    <property type="component" value="Unassembled WGS sequence"/>
</dbReference>
<accession>A0AAE3TE89</accession>
<dbReference type="EMBL" id="JARGDL010000009">
    <property type="protein sequence ID" value="MDF1612018.1"/>
    <property type="molecule type" value="Genomic_DNA"/>
</dbReference>
<protein>
    <submittedName>
        <fullName evidence="1">Uncharacterized protein</fullName>
    </submittedName>
</protein>
<dbReference type="RefSeq" id="WP_321535786.1">
    <property type="nucleotide sequence ID" value="NZ_JARGDL010000009.1"/>
</dbReference>
<comment type="caution">
    <text evidence="1">The sequence shown here is derived from an EMBL/GenBank/DDBJ whole genome shotgun (WGS) entry which is preliminary data.</text>
</comment>
<name>A0AAE3TE89_9BACT</name>
<gene>
    <name evidence="1" type="ORF">P0M35_07635</name>
</gene>
<evidence type="ECO:0000313" key="2">
    <source>
        <dbReference type="Proteomes" id="UP001221302"/>
    </source>
</evidence>
<evidence type="ECO:0000313" key="1">
    <source>
        <dbReference type="EMBL" id="MDF1612018.1"/>
    </source>
</evidence>
<reference evidence="1" key="1">
    <citation type="submission" date="2023-03" db="EMBL/GenBank/DDBJ databases">
        <title>Stygiobacter electus gen. nov., sp. nov., facultatively anaerobic thermotolerant bacterium of the class Ignavibacteria from a well of Yessentuki mineral water deposit.</title>
        <authorList>
            <person name="Podosokorskaya O.A."/>
            <person name="Elcheninov A.G."/>
            <person name="Petrova N.F."/>
            <person name="Zavarzina D.G."/>
            <person name="Kublanov I.V."/>
            <person name="Merkel A.Y."/>
        </authorList>
    </citation>
    <scope>NUCLEOTIDE SEQUENCE</scope>
    <source>
        <strain evidence="1">09-Me</strain>
    </source>
</reference>